<dbReference type="Proteomes" id="UP000664417">
    <property type="component" value="Unassembled WGS sequence"/>
</dbReference>
<evidence type="ECO:0000259" key="3">
    <source>
        <dbReference type="Pfam" id="PF13937"/>
    </source>
</evidence>
<evidence type="ECO:0000313" key="5">
    <source>
        <dbReference type="Proteomes" id="UP000664417"/>
    </source>
</evidence>
<keyword evidence="2" id="KW-0812">Transmembrane</keyword>
<comment type="caution">
    <text evidence="4">The sequence shown here is derived from an EMBL/GenBank/DDBJ whole genome shotgun (WGS) entry which is preliminary data.</text>
</comment>
<organism evidence="4 5">
    <name type="scientific">Acanthopleuribacter pedis</name>
    <dbReference type="NCBI Taxonomy" id="442870"/>
    <lineage>
        <taxon>Bacteria</taxon>
        <taxon>Pseudomonadati</taxon>
        <taxon>Acidobacteriota</taxon>
        <taxon>Holophagae</taxon>
        <taxon>Acanthopleuribacterales</taxon>
        <taxon>Acanthopleuribacteraceae</taxon>
        <taxon>Acanthopleuribacter</taxon>
    </lineage>
</organism>
<feature type="region of interest" description="Disordered" evidence="1">
    <location>
        <begin position="1"/>
        <end position="22"/>
    </location>
</feature>
<feature type="domain" description="Sodium symporter small subunit" evidence="3">
    <location>
        <begin position="29"/>
        <end position="103"/>
    </location>
</feature>
<protein>
    <submittedName>
        <fullName evidence="4">DUF4212 domain-containing protein</fullName>
    </submittedName>
</protein>
<sequence>MAEVPPDPAPTGQGPSSRAKDPRAKALLDRYWRRNLMLMSGLLAVWLFAGVGCGIVWADTLNTFQWFGYPLGFWFAQQGSIIVFVLLIWVYCMAMNRLDALHHRELKALEQEGR</sequence>
<dbReference type="Pfam" id="PF13937">
    <property type="entry name" value="DUF4212"/>
    <property type="match status" value="1"/>
</dbReference>
<dbReference type="NCBIfam" id="TIGR03647">
    <property type="entry name" value="Na_symport_sm"/>
    <property type="match status" value="1"/>
</dbReference>
<dbReference type="RefSeq" id="WP_207860849.1">
    <property type="nucleotide sequence ID" value="NZ_JAFREP010000020.1"/>
</dbReference>
<feature type="transmembrane region" description="Helical" evidence="2">
    <location>
        <begin position="73"/>
        <end position="94"/>
    </location>
</feature>
<feature type="transmembrane region" description="Helical" evidence="2">
    <location>
        <begin position="36"/>
        <end position="58"/>
    </location>
</feature>
<keyword evidence="2" id="KW-0472">Membrane</keyword>
<evidence type="ECO:0000256" key="2">
    <source>
        <dbReference type="SAM" id="Phobius"/>
    </source>
</evidence>
<name>A0A8J7QB65_9BACT</name>
<accession>A0A8J7QB65</accession>
<dbReference type="EMBL" id="JAFREP010000020">
    <property type="protein sequence ID" value="MBO1320874.1"/>
    <property type="molecule type" value="Genomic_DNA"/>
</dbReference>
<keyword evidence="5" id="KW-1185">Reference proteome</keyword>
<evidence type="ECO:0000256" key="1">
    <source>
        <dbReference type="SAM" id="MobiDB-lite"/>
    </source>
</evidence>
<reference evidence="4" key="1">
    <citation type="submission" date="2021-03" db="EMBL/GenBank/DDBJ databases">
        <authorList>
            <person name="Wang G."/>
        </authorList>
    </citation>
    <scope>NUCLEOTIDE SEQUENCE</scope>
    <source>
        <strain evidence="4">KCTC 12899</strain>
    </source>
</reference>
<evidence type="ECO:0000313" key="4">
    <source>
        <dbReference type="EMBL" id="MBO1320874.1"/>
    </source>
</evidence>
<dbReference type="AlphaFoldDB" id="A0A8J7QB65"/>
<keyword evidence="2" id="KW-1133">Transmembrane helix</keyword>
<dbReference type="InterPro" id="IPR019886">
    <property type="entry name" value="Na_symporter_ssu"/>
</dbReference>
<proteinExistence type="predicted"/>
<gene>
    <name evidence="4" type="ORF">J3U88_20515</name>
</gene>